<feature type="transmembrane region" description="Helical" evidence="1">
    <location>
        <begin position="94"/>
        <end position="121"/>
    </location>
</feature>
<evidence type="ECO:0000313" key="4">
    <source>
        <dbReference type="Proteomes" id="UP000661894"/>
    </source>
</evidence>
<reference evidence="3 4" key="1">
    <citation type="submission" date="2020-08" db="EMBL/GenBank/DDBJ databases">
        <title>A Genomic Blueprint of the Chicken Gut Microbiome.</title>
        <authorList>
            <person name="Gilroy R."/>
            <person name="Ravi A."/>
            <person name="Getino M."/>
            <person name="Pursley I."/>
            <person name="Horton D.L."/>
            <person name="Alikhan N.-F."/>
            <person name="Baker D."/>
            <person name="Gharbi K."/>
            <person name="Hall N."/>
            <person name="Watson M."/>
            <person name="Adriaenssens E.M."/>
            <person name="Foster-Nyarko E."/>
            <person name="Jarju S."/>
            <person name="Secka A."/>
            <person name="Antonio M."/>
            <person name="Oren A."/>
            <person name="Chaudhuri R."/>
            <person name="La Ragione R.M."/>
            <person name="Hildebrand F."/>
            <person name="Pallen M.J."/>
        </authorList>
    </citation>
    <scope>NUCLEOTIDE SEQUENCE [LARGE SCALE GENOMIC DNA]</scope>
    <source>
        <strain evidence="3 4">Sa1BUA1</strain>
    </source>
</reference>
<dbReference type="Proteomes" id="UP000661894">
    <property type="component" value="Unassembled WGS sequence"/>
</dbReference>
<name>A0ABR8Z5N2_9MICO</name>
<accession>A0ABR8Z5N2</accession>
<dbReference type="InterPro" id="IPR025326">
    <property type="entry name" value="DUF4232"/>
</dbReference>
<sequence length="361" mass="36836">MRLLRAWLPALLAAALWLVSGAVEWLSRRSSSFVLDVLDLLAPETVPMGQLVAPAPWPVVLAGLSALAVAGAHAAALALVRVRRREAPALTTFAAYWMCAVVAGAVTAAIPFAAAVVGALAEGRMPSGLAGTYLVTGAHWGLLWGWLPALLARALDTEDAAARSRAGLAAAGALVLLAAGVATAVVAPVADAARQAAVPETPEPEPVPTGTPVPEVAPGEWQVDPLWCTSGQLEVTAGPVEAALGVRAMPVRVTNVADAACVLEGYPDVAFGATRTGAVDVEVDFGGDTVVEDPGVHRLELAPGERAVTVLGWRTPAASSADPADWLHVAGFHGGRREVVEVDTDITGGTVSVTAWAVAEG</sequence>
<protein>
    <submittedName>
        <fullName evidence="3">DUF4232 domain-containing protein</fullName>
    </submittedName>
</protein>
<proteinExistence type="predicted"/>
<dbReference type="EMBL" id="JACSPO010000009">
    <property type="protein sequence ID" value="MBD8063313.1"/>
    <property type="molecule type" value="Genomic_DNA"/>
</dbReference>
<feature type="transmembrane region" description="Helical" evidence="1">
    <location>
        <begin position="57"/>
        <end position="82"/>
    </location>
</feature>
<feature type="domain" description="DUF4232" evidence="2">
    <location>
        <begin position="228"/>
        <end position="356"/>
    </location>
</feature>
<evidence type="ECO:0000313" key="3">
    <source>
        <dbReference type="EMBL" id="MBD8063313.1"/>
    </source>
</evidence>
<organism evidence="3 4">
    <name type="scientific">Oceanitalea stevensii</name>
    <dbReference type="NCBI Taxonomy" id="2763072"/>
    <lineage>
        <taxon>Bacteria</taxon>
        <taxon>Bacillati</taxon>
        <taxon>Actinomycetota</taxon>
        <taxon>Actinomycetes</taxon>
        <taxon>Micrococcales</taxon>
        <taxon>Bogoriellaceae</taxon>
        <taxon>Georgenia</taxon>
    </lineage>
</organism>
<keyword evidence="1" id="KW-0472">Membrane</keyword>
<keyword evidence="4" id="KW-1185">Reference proteome</keyword>
<comment type="caution">
    <text evidence="3">The sequence shown here is derived from an EMBL/GenBank/DDBJ whole genome shotgun (WGS) entry which is preliminary data.</text>
</comment>
<feature type="transmembrane region" description="Helical" evidence="1">
    <location>
        <begin position="133"/>
        <end position="155"/>
    </location>
</feature>
<evidence type="ECO:0000256" key="1">
    <source>
        <dbReference type="SAM" id="Phobius"/>
    </source>
</evidence>
<keyword evidence="1" id="KW-1133">Transmembrane helix</keyword>
<dbReference type="Pfam" id="PF14016">
    <property type="entry name" value="DUF4232"/>
    <property type="match status" value="1"/>
</dbReference>
<keyword evidence="1" id="KW-0812">Transmembrane</keyword>
<feature type="transmembrane region" description="Helical" evidence="1">
    <location>
        <begin position="167"/>
        <end position="190"/>
    </location>
</feature>
<gene>
    <name evidence="3" type="ORF">H9624_13395</name>
</gene>
<dbReference type="RefSeq" id="WP_251840407.1">
    <property type="nucleotide sequence ID" value="NZ_JACSPO010000009.1"/>
</dbReference>
<evidence type="ECO:0000259" key="2">
    <source>
        <dbReference type="Pfam" id="PF14016"/>
    </source>
</evidence>